<feature type="domain" description="Calcineurin-like phosphoesterase" evidence="12">
    <location>
        <begin position="57"/>
        <end position="239"/>
    </location>
</feature>
<protein>
    <recommendedName>
        <fullName evidence="5">Serine/threonine-protein phosphatase CPPED1</fullName>
        <ecNumber evidence="4">3.1.3.16</ecNumber>
    </recommendedName>
    <alternativeName>
        <fullName evidence="9">Calcineurin-like phosphoesterase domain-containing protein 1</fullName>
    </alternativeName>
</protein>
<keyword evidence="7" id="KW-0479">Metal-binding</keyword>
<reference evidence="14" key="1">
    <citation type="journal article" date="2002" name="Science">
        <title>The draft genome of Ciona intestinalis: insights into chordate and vertebrate origins.</title>
        <authorList>
            <person name="Dehal P."/>
            <person name="Satou Y."/>
            <person name="Campbell R.K."/>
            <person name="Chapman J."/>
            <person name="Degnan B."/>
            <person name="De Tomaso A."/>
            <person name="Davidson B."/>
            <person name="Di Gregorio A."/>
            <person name="Gelpke M."/>
            <person name="Goodstein D.M."/>
            <person name="Harafuji N."/>
            <person name="Hastings K.E."/>
            <person name="Ho I."/>
            <person name="Hotta K."/>
            <person name="Huang W."/>
            <person name="Kawashima T."/>
            <person name="Lemaire P."/>
            <person name="Martinez D."/>
            <person name="Meinertzhagen I.A."/>
            <person name="Necula S."/>
            <person name="Nonaka M."/>
            <person name="Putnam N."/>
            <person name="Rash S."/>
            <person name="Saiga H."/>
            <person name="Satake M."/>
            <person name="Terry A."/>
            <person name="Yamada L."/>
            <person name="Wang H.G."/>
            <person name="Awazu S."/>
            <person name="Azumi K."/>
            <person name="Boore J."/>
            <person name="Branno M."/>
            <person name="Chin-Bow S."/>
            <person name="DeSantis R."/>
            <person name="Doyle S."/>
            <person name="Francino P."/>
            <person name="Keys D.N."/>
            <person name="Haga S."/>
            <person name="Hayashi H."/>
            <person name="Hino K."/>
            <person name="Imai K.S."/>
            <person name="Inaba K."/>
            <person name="Kano S."/>
            <person name="Kobayashi K."/>
            <person name="Kobayashi M."/>
            <person name="Lee B.I."/>
            <person name="Makabe K.W."/>
            <person name="Manohar C."/>
            <person name="Matassi G."/>
            <person name="Medina M."/>
            <person name="Mochizuki Y."/>
            <person name="Mount S."/>
            <person name="Morishita T."/>
            <person name="Miura S."/>
            <person name="Nakayama A."/>
            <person name="Nishizaka S."/>
            <person name="Nomoto H."/>
            <person name="Ohta F."/>
            <person name="Oishi K."/>
            <person name="Rigoutsos I."/>
            <person name="Sano M."/>
            <person name="Sasaki A."/>
            <person name="Sasakura Y."/>
            <person name="Shoguchi E."/>
            <person name="Shin-i T."/>
            <person name="Spagnuolo A."/>
            <person name="Stainier D."/>
            <person name="Suzuki M.M."/>
            <person name="Tassy O."/>
            <person name="Takatori N."/>
            <person name="Tokuoka M."/>
            <person name="Yagi K."/>
            <person name="Yoshizaki F."/>
            <person name="Wada S."/>
            <person name="Zhang C."/>
            <person name="Hyatt P.D."/>
            <person name="Larimer F."/>
            <person name="Detter C."/>
            <person name="Doggett N."/>
            <person name="Glavina T."/>
            <person name="Hawkins T."/>
            <person name="Richardson P."/>
            <person name="Lucas S."/>
            <person name="Kohara Y."/>
            <person name="Levine M."/>
            <person name="Satoh N."/>
            <person name="Rokhsar D.S."/>
        </authorList>
    </citation>
    <scope>NUCLEOTIDE SEQUENCE [LARGE SCALE GENOMIC DNA]</scope>
</reference>
<evidence type="ECO:0000256" key="6">
    <source>
        <dbReference type="ARBA" id="ARBA00022490"/>
    </source>
</evidence>
<evidence type="ECO:0000313" key="13">
    <source>
        <dbReference type="Ensembl" id="ENSCINP00000032030.1"/>
    </source>
</evidence>
<dbReference type="EC" id="3.1.3.16" evidence="4"/>
<evidence type="ECO:0000256" key="7">
    <source>
        <dbReference type="ARBA" id="ARBA00022723"/>
    </source>
</evidence>
<dbReference type="InterPro" id="IPR004843">
    <property type="entry name" value="Calcineurin-like_PHP"/>
</dbReference>
<dbReference type="HOGENOM" id="CLU_077151_0_0_1"/>
<comment type="catalytic activity">
    <reaction evidence="11">
        <text>O-phospho-L-threonyl-[protein] + H2O = L-threonyl-[protein] + phosphate</text>
        <dbReference type="Rhea" id="RHEA:47004"/>
        <dbReference type="Rhea" id="RHEA-COMP:11060"/>
        <dbReference type="Rhea" id="RHEA-COMP:11605"/>
        <dbReference type="ChEBI" id="CHEBI:15377"/>
        <dbReference type="ChEBI" id="CHEBI:30013"/>
        <dbReference type="ChEBI" id="CHEBI:43474"/>
        <dbReference type="ChEBI" id="CHEBI:61977"/>
        <dbReference type="EC" id="3.1.3.16"/>
    </reaction>
</comment>
<dbReference type="GO" id="GO:0004722">
    <property type="term" value="F:protein serine/threonine phosphatase activity"/>
    <property type="evidence" value="ECO:0007669"/>
    <property type="project" value="UniProtKB-EC"/>
</dbReference>
<dbReference type="PANTHER" id="PTHR43143:SF1">
    <property type="entry name" value="SERINE_THREONINE-PROTEIN PHOSPHATASE CPPED1"/>
    <property type="match status" value="1"/>
</dbReference>
<keyword evidence="8" id="KW-0378">Hydrolase</keyword>
<dbReference type="InParanoid" id="H2XQU6"/>
<accession>H2XQU6</accession>
<dbReference type="GeneTree" id="ENSGT00940000165640"/>
<dbReference type="OMA" id="NEPTHET"/>
<comment type="subcellular location">
    <subcellularLocation>
        <location evidence="2">Cytoplasm</location>
    </subcellularLocation>
</comment>
<dbReference type="PANTHER" id="PTHR43143">
    <property type="entry name" value="METALLOPHOSPHOESTERASE, CALCINEURIN SUPERFAMILY"/>
    <property type="match status" value="1"/>
</dbReference>
<reference evidence="13" key="3">
    <citation type="submission" date="2025-08" db="UniProtKB">
        <authorList>
            <consortium name="Ensembl"/>
        </authorList>
    </citation>
    <scope>IDENTIFICATION</scope>
</reference>
<organism evidence="13 14">
    <name type="scientific">Ciona intestinalis</name>
    <name type="common">Transparent sea squirt</name>
    <name type="synonym">Ascidia intestinalis</name>
    <dbReference type="NCBI Taxonomy" id="7719"/>
    <lineage>
        <taxon>Eukaryota</taxon>
        <taxon>Metazoa</taxon>
        <taxon>Chordata</taxon>
        <taxon>Tunicata</taxon>
        <taxon>Ascidiacea</taxon>
        <taxon>Phlebobranchia</taxon>
        <taxon>Cionidae</taxon>
        <taxon>Ciona</taxon>
    </lineage>
</organism>
<dbReference type="InterPro" id="IPR029052">
    <property type="entry name" value="Metallo-depent_PP-like"/>
</dbReference>
<dbReference type="Ensembl" id="ENSCINT00000034878.1">
    <property type="protein sequence ID" value="ENSCINP00000032030.1"/>
    <property type="gene ID" value="ENSCING00000018858.1"/>
</dbReference>
<reference evidence="13" key="2">
    <citation type="journal article" date="2008" name="Genome Biol.">
        <title>Improved genome assembly and evidence-based global gene model set for the chordate Ciona intestinalis: new insight into intron and operon populations.</title>
        <authorList>
            <person name="Satou Y."/>
            <person name="Mineta K."/>
            <person name="Ogasawara M."/>
            <person name="Sasakura Y."/>
            <person name="Shoguchi E."/>
            <person name="Ueno K."/>
            <person name="Yamada L."/>
            <person name="Matsumoto J."/>
            <person name="Wasserscheid J."/>
            <person name="Dewar K."/>
            <person name="Wiley G.B."/>
            <person name="Macmil S.L."/>
            <person name="Roe B.A."/>
            <person name="Zeller R.W."/>
            <person name="Hastings K.E."/>
            <person name="Lemaire P."/>
            <person name="Lindquist E."/>
            <person name="Endo T."/>
            <person name="Hotta K."/>
            <person name="Inaba K."/>
        </authorList>
    </citation>
    <scope>NUCLEOTIDE SEQUENCE [LARGE SCALE GENOMIC DNA]</scope>
    <source>
        <strain evidence="13">wild type</strain>
    </source>
</reference>
<comment type="catalytic activity">
    <reaction evidence="10">
        <text>O-phospho-L-seryl-[protein] + H2O = L-seryl-[protein] + phosphate</text>
        <dbReference type="Rhea" id="RHEA:20629"/>
        <dbReference type="Rhea" id="RHEA-COMP:9863"/>
        <dbReference type="Rhea" id="RHEA-COMP:11604"/>
        <dbReference type="ChEBI" id="CHEBI:15377"/>
        <dbReference type="ChEBI" id="CHEBI:29999"/>
        <dbReference type="ChEBI" id="CHEBI:43474"/>
        <dbReference type="ChEBI" id="CHEBI:83421"/>
        <dbReference type="EC" id="3.1.3.16"/>
    </reaction>
</comment>
<evidence type="ECO:0000256" key="3">
    <source>
        <dbReference type="ARBA" id="ARBA00010567"/>
    </source>
</evidence>
<keyword evidence="6" id="KW-0963">Cytoplasm</keyword>
<name>H2XQU6_CIOIN</name>
<dbReference type="Proteomes" id="UP000008144">
    <property type="component" value="Chromosome 11"/>
</dbReference>
<comment type="similarity">
    <text evidence="3">Belongs to the metallophosphoesterase superfamily. CPPED1 family.</text>
</comment>
<dbReference type="AlphaFoldDB" id="H2XQU6"/>
<dbReference type="STRING" id="7719.ENSCINP00000032030"/>
<proteinExistence type="inferred from homology"/>
<evidence type="ECO:0000256" key="4">
    <source>
        <dbReference type="ARBA" id="ARBA00013081"/>
    </source>
</evidence>
<dbReference type="InterPro" id="IPR051918">
    <property type="entry name" value="STPP_CPPED1"/>
</dbReference>
<evidence type="ECO:0000256" key="8">
    <source>
        <dbReference type="ARBA" id="ARBA00022801"/>
    </source>
</evidence>
<comment type="cofactor">
    <cofactor evidence="1">
        <name>a divalent metal cation</name>
        <dbReference type="ChEBI" id="CHEBI:60240"/>
    </cofactor>
</comment>
<dbReference type="InterPro" id="IPR041867">
    <property type="entry name" value="MPP_CSTP1"/>
</dbReference>
<evidence type="ECO:0000313" key="14">
    <source>
        <dbReference type="Proteomes" id="UP000008144"/>
    </source>
</evidence>
<reference evidence="13" key="4">
    <citation type="submission" date="2025-09" db="UniProtKB">
        <authorList>
            <consortium name="Ensembl"/>
        </authorList>
    </citation>
    <scope>IDENTIFICATION</scope>
</reference>
<evidence type="ECO:0000256" key="9">
    <source>
        <dbReference type="ARBA" id="ARBA00032900"/>
    </source>
</evidence>
<keyword evidence="14" id="KW-1185">Reference proteome</keyword>
<evidence type="ECO:0000259" key="12">
    <source>
        <dbReference type="Pfam" id="PF00149"/>
    </source>
</evidence>
<evidence type="ECO:0000256" key="10">
    <source>
        <dbReference type="ARBA" id="ARBA00047761"/>
    </source>
</evidence>
<dbReference type="EMBL" id="EAAA01000652">
    <property type="status" value="NOT_ANNOTATED_CDS"/>
    <property type="molecule type" value="Genomic_DNA"/>
</dbReference>
<dbReference type="GO" id="GO:0046872">
    <property type="term" value="F:metal ion binding"/>
    <property type="evidence" value="ECO:0007669"/>
    <property type="project" value="UniProtKB-KW"/>
</dbReference>
<dbReference type="FunCoup" id="H2XQU6">
    <property type="interactions" value="28"/>
</dbReference>
<dbReference type="Gene3D" id="3.60.21.10">
    <property type="match status" value="1"/>
</dbReference>
<evidence type="ECO:0000256" key="11">
    <source>
        <dbReference type="ARBA" id="ARBA00048336"/>
    </source>
</evidence>
<sequence length="290" mass="32682">TMAFKKARDRQIEGMTQDDEGRWHDDHFFVFLADPQPGLIDKVNGGNGSTWDVEIKRTHDAVEAINKMRPKPKFVCIGGDLIDAFPGESLRDPQVSDLKSAFADLDQTIPIVVVSGNHDVGNVPTMKTMSMYNNDFGEDYYSFWVEGVFYIVVNSQYMYNDSETREQSSNQDSWLRAQLEIARLSSCQHVVVFMHIPLFLQDPDEEDSYFAIPGAKRMDLLTRYSDAGIKIVFSGHYHRNAGGFWRNVEVVVSSAIGAQLGNDVAGLRVVKVTADDITHTYYPLDGVPER</sequence>
<dbReference type="Pfam" id="PF00149">
    <property type="entry name" value="Metallophos"/>
    <property type="match status" value="1"/>
</dbReference>
<evidence type="ECO:0000256" key="1">
    <source>
        <dbReference type="ARBA" id="ARBA00001968"/>
    </source>
</evidence>
<evidence type="ECO:0000256" key="2">
    <source>
        <dbReference type="ARBA" id="ARBA00004496"/>
    </source>
</evidence>
<dbReference type="GO" id="GO:0005737">
    <property type="term" value="C:cytoplasm"/>
    <property type="evidence" value="ECO:0007669"/>
    <property type="project" value="UniProtKB-SubCell"/>
</dbReference>
<evidence type="ECO:0000256" key="5">
    <source>
        <dbReference type="ARBA" id="ARBA00013356"/>
    </source>
</evidence>
<dbReference type="CDD" id="cd07395">
    <property type="entry name" value="MPP_CSTP1"/>
    <property type="match status" value="1"/>
</dbReference>
<dbReference type="SUPFAM" id="SSF56300">
    <property type="entry name" value="Metallo-dependent phosphatases"/>
    <property type="match status" value="1"/>
</dbReference>